<comment type="caution">
    <text evidence="1">The sequence shown here is derived from an EMBL/GenBank/DDBJ whole genome shotgun (WGS) entry which is preliminary data.</text>
</comment>
<protein>
    <submittedName>
        <fullName evidence="1">Uncharacterized protein</fullName>
    </submittedName>
</protein>
<sequence length="134" mass="15455">MWEMKNLKTTVFLSWACDQYLKKEEFRAVFMKFKFGEGKDSKELSFIGLRDDSWGIIYGWSKACPPSWDFAEVYYCCHAPIDSIESEEYLGNILLKEIDEKLDFFPSPNELATSKTLKYDIVALGEGAHAIKLS</sequence>
<dbReference type="AlphaFoldDB" id="A0A2N2EAI5"/>
<organism evidence="1 2">
    <name type="scientific">Candidatus Falkowbacteria bacterium HGW-Falkowbacteria-1</name>
    <dbReference type="NCBI Taxonomy" id="2013768"/>
    <lineage>
        <taxon>Bacteria</taxon>
        <taxon>Candidatus Falkowiibacteriota</taxon>
    </lineage>
</organism>
<gene>
    <name evidence="1" type="ORF">CVU82_00810</name>
</gene>
<dbReference type="Proteomes" id="UP000233517">
    <property type="component" value="Unassembled WGS sequence"/>
</dbReference>
<evidence type="ECO:0000313" key="2">
    <source>
        <dbReference type="Proteomes" id="UP000233517"/>
    </source>
</evidence>
<name>A0A2N2EAI5_9BACT</name>
<dbReference type="EMBL" id="PHAI01000001">
    <property type="protein sequence ID" value="PKM91731.1"/>
    <property type="molecule type" value="Genomic_DNA"/>
</dbReference>
<reference evidence="1 2" key="1">
    <citation type="journal article" date="2017" name="ISME J.">
        <title>Potential for microbial H2 and metal transformations associated with novel bacteria and archaea in deep terrestrial subsurface sediments.</title>
        <authorList>
            <person name="Hernsdorf A.W."/>
            <person name="Amano Y."/>
            <person name="Miyakawa K."/>
            <person name="Ise K."/>
            <person name="Suzuki Y."/>
            <person name="Anantharaman K."/>
            <person name="Probst A."/>
            <person name="Burstein D."/>
            <person name="Thomas B.C."/>
            <person name="Banfield J.F."/>
        </authorList>
    </citation>
    <scope>NUCLEOTIDE SEQUENCE [LARGE SCALE GENOMIC DNA]</scope>
    <source>
        <strain evidence="1">HGW-Falkowbacteria-1</strain>
    </source>
</reference>
<accession>A0A2N2EAI5</accession>
<evidence type="ECO:0000313" key="1">
    <source>
        <dbReference type="EMBL" id="PKM91731.1"/>
    </source>
</evidence>
<proteinExistence type="predicted"/>